<gene>
    <name evidence="2" type="ORF">FISHEDRAFT_43696</name>
</gene>
<dbReference type="GO" id="GO:0016829">
    <property type="term" value="F:lyase activity"/>
    <property type="evidence" value="ECO:0007669"/>
    <property type="project" value="UniProtKB-KW"/>
</dbReference>
<proteinExistence type="predicted"/>
<dbReference type="AlphaFoldDB" id="A0A0D7AB30"/>
<dbReference type="OrthoDB" id="10069995at2759"/>
<dbReference type="Pfam" id="PF21294">
    <property type="entry name" value="Polysacc_lyase_14"/>
    <property type="match status" value="1"/>
</dbReference>
<keyword evidence="2" id="KW-0456">Lyase</keyword>
<name>A0A0D7AB30_9AGAR</name>
<accession>A0A0D7AB30</accession>
<keyword evidence="3" id="KW-1185">Reference proteome</keyword>
<dbReference type="Proteomes" id="UP000054144">
    <property type="component" value="Unassembled WGS sequence"/>
</dbReference>
<evidence type="ECO:0000259" key="1">
    <source>
        <dbReference type="Pfam" id="PF21294"/>
    </source>
</evidence>
<dbReference type="InterPro" id="IPR048958">
    <property type="entry name" value="Polysacc_lyase_14"/>
</dbReference>
<evidence type="ECO:0000313" key="2">
    <source>
        <dbReference type="EMBL" id="KIY48217.1"/>
    </source>
</evidence>
<feature type="domain" description="Polysaccharide lyase 14" evidence="1">
    <location>
        <begin position="51"/>
        <end position="261"/>
    </location>
</feature>
<evidence type="ECO:0000313" key="3">
    <source>
        <dbReference type="Proteomes" id="UP000054144"/>
    </source>
</evidence>
<organism evidence="2 3">
    <name type="scientific">Fistulina hepatica ATCC 64428</name>
    <dbReference type="NCBI Taxonomy" id="1128425"/>
    <lineage>
        <taxon>Eukaryota</taxon>
        <taxon>Fungi</taxon>
        <taxon>Dikarya</taxon>
        <taxon>Basidiomycota</taxon>
        <taxon>Agaricomycotina</taxon>
        <taxon>Agaricomycetes</taxon>
        <taxon>Agaricomycetidae</taxon>
        <taxon>Agaricales</taxon>
        <taxon>Fistulinaceae</taxon>
        <taxon>Fistulina</taxon>
    </lineage>
</organism>
<reference evidence="2 3" key="1">
    <citation type="journal article" date="2015" name="Fungal Genet. Biol.">
        <title>Evolution of novel wood decay mechanisms in Agaricales revealed by the genome sequences of Fistulina hepatica and Cylindrobasidium torrendii.</title>
        <authorList>
            <person name="Floudas D."/>
            <person name="Held B.W."/>
            <person name="Riley R."/>
            <person name="Nagy L.G."/>
            <person name="Koehler G."/>
            <person name="Ransdell A.S."/>
            <person name="Younus H."/>
            <person name="Chow J."/>
            <person name="Chiniquy J."/>
            <person name="Lipzen A."/>
            <person name="Tritt A."/>
            <person name="Sun H."/>
            <person name="Haridas S."/>
            <person name="LaButti K."/>
            <person name="Ohm R.A."/>
            <person name="Kues U."/>
            <person name="Blanchette R.A."/>
            <person name="Grigoriev I.V."/>
            <person name="Minto R.E."/>
            <person name="Hibbett D.S."/>
        </authorList>
    </citation>
    <scope>NUCLEOTIDE SEQUENCE [LARGE SCALE GENOMIC DNA]</scope>
    <source>
        <strain evidence="2 3">ATCC 64428</strain>
    </source>
</reference>
<dbReference type="PANTHER" id="PTHR40124:SF1">
    <property type="entry name" value="DISAGGREGATASE RELATED REPEAT PROTEIN"/>
    <property type="match status" value="1"/>
</dbReference>
<protein>
    <submittedName>
        <fullName evidence="2">Polysaccharide lyase family 14 protein</fullName>
    </submittedName>
</protein>
<dbReference type="PANTHER" id="PTHR40124">
    <property type="match status" value="1"/>
</dbReference>
<dbReference type="EMBL" id="KN881851">
    <property type="protein sequence ID" value="KIY48217.1"/>
    <property type="molecule type" value="Genomic_DNA"/>
</dbReference>
<dbReference type="Gene3D" id="2.60.120.200">
    <property type="match status" value="1"/>
</dbReference>
<sequence length="267" mass="29113">MPPQITDLSSFNVSSFPGGRKNLKFVDGIPADASATRVNAAAATLPADQWDNSTTALQLFYPAGSIDPARKPKGGVDFYATPLPLEDARNVTLEYSAFFPQDFDWVKAGKLPGLYGGHTGCSGGDAALDCFSTRLMWRQDGHGELYLYAPKDKQTNDLCNDKQSVCDASYGFSIGRGSFRWAAGAWTSVRQIVVLNTPGKQDGGFTLDVNGARVIDRSDVFYLVRIQQGPHADALHTSTFFGGHTKTYATPRDQYVWFKDFALSNNS</sequence>